<organism evidence="2 3">
    <name type="scientific">Micromonospora krabiensis</name>
    <dbReference type="NCBI Taxonomy" id="307121"/>
    <lineage>
        <taxon>Bacteria</taxon>
        <taxon>Bacillati</taxon>
        <taxon>Actinomycetota</taxon>
        <taxon>Actinomycetes</taxon>
        <taxon>Micromonosporales</taxon>
        <taxon>Micromonosporaceae</taxon>
        <taxon>Micromonospora</taxon>
    </lineage>
</organism>
<dbReference type="PROSITE" id="PS51819">
    <property type="entry name" value="VOC"/>
    <property type="match status" value="1"/>
</dbReference>
<name>A0A1C3N563_9ACTN</name>
<accession>A0A1C3N563</accession>
<dbReference type="InterPro" id="IPR029068">
    <property type="entry name" value="Glyas_Bleomycin-R_OHBP_Dase"/>
</dbReference>
<sequence>MEQRISLVTLGVADLARARTFYERLGWRGQEVEETVFFQAGGLALVLWARDKLAADAGVDDPGGGGFGGLTLAQNVRSRAEVDALLATAAAAGAQVTRPARDTFYGGYAGCFADPDGHIWEIAWNPGFPLAEDGTLTVPDFGATG</sequence>
<dbReference type="PATRIC" id="fig|307121.4.peg.3327"/>
<reference evidence="3" key="1">
    <citation type="submission" date="2016-06" db="EMBL/GenBank/DDBJ databases">
        <authorList>
            <person name="Varghese N."/>
        </authorList>
    </citation>
    <scope>NUCLEOTIDE SEQUENCE [LARGE SCALE GENOMIC DNA]</scope>
    <source>
        <strain evidence="3">DSM 45344</strain>
    </source>
</reference>
<evidence type="ECO:0000259" key="1">
    <source>
        <dbReference type="PROSITE" id="PS51819"/>
    </source>
</evidence>
<dbReference type="PANTHER" id="PTHR36503:SF1">
    <property type="entry name" value="BLR2520 PROTEIN"/>
    <property type="match status" value="1"/>
</dbReference>
<evidence type="ECO:0000313" key="3">
    <source>
        <dbReference type="Proteomes" id="UP000199393"/>
    </source>
</evidence>
<dbReference type="Pfam" id="PF00903">
    <property type="entry name" value="Glyoxalase"/>
    <property type="match status" value="1"/>
</dbReference>
<dbReference type="InterPro" id="IPR004360">
    <property type="entry name" value="Glyas_Fos-R_dOase_dom"/>
</dbReference>
<dbReference type="RefSeq" id="WP_091591786.1">
    <property type="nucleotide sequence ID" value="NZ_JBHRWG010000004.1"/>
</dbReference>
<proteinExistence type="predicted"/>
<dbReference type="EMBL" id="LT598496">
    <property type="protein sequence ID" value="SBV27732.1"/>
    <property type="molecule type" value="Genomic_DNA"/>
</dbReference>
<dbReference type="Gene3D" id="3.10.180.10">
    <property type="entry name" value="2,3-Dihydroxybiphenyl 1,2-Dioxygenase, domain 1"/>
    <property type="match status" value="1"/>
</dbReference>
<keyword evidence="3" id="KW-1185">Reference proteome</keyword>
<dbReference type="SUPFAM" id="SSF54593">
    <property type="entry name" value="Glyoxalase/Bleomycin resistance protein/Dihydroxybiphenyl dioxygenase"/>
    <property type="match status" value="1"/>
</dbReference>
<gene>
    <name evidence="2" type="ORF">GA0070620_3259</name>
</gene>
<dbReference type="PANTHER" id="PTHR36503">
    <property type="entry name" value="BLR2520 PROTEIN"/>
    <property type="match status" value="1"/>
</dbReference>
<dbReference type="AlphaFoldDB" id="A0A1C3N563"/>
<dbReference type="STRING" id="307121.GA0070620_3259"/>
<dbReference type="InterPro" id="IPR037523">
    <property type="entry name" value="VOC_core"/>
</dbReference>
<feature type="domain" description="VOC" evidence="1">
    <location>
        <begin position="4"/>
        <end position="125"/>
    </location>
</feature>
<dbReference type="OrthoDB" id="4825162at2"/>
<protein>
    <recommendedName>
        <fullName evidence="1">VOC domain-containing protein</fullName>
    </recommendedName>
</protein>
<evidence type="ECO:0000313" key="2">
    <source>
        <dbReference type="EMBL" id="SBV27732.1"/>
    </source>
</evidence>
<dbReference type="Proteomes" id="UP000199393">
    <property type="component" value="Chromosome I"/>
</dbReference>